<keyword evidence="3 6" id="KW-0597">Phosphoprotein</keyword>
<evidence type="ECO:0000256" key="7">
    <source>
        <dbReference type="SAM" id="MobiDB-lite"/>
    </source>
</evidence>
<feature type="region of interest" description="Disordered" evidence="7">
    <location>
        <begin position="1139"/>
        <end position="1159"/>
    </location>
</feature>
<proteinExistence type="predicted"/>
<evidence type="ECO:0000259" key="9">
    <source>
        <dbReference type="PROSITE" id="PS50109"/>
    </source>
</evidence>
<keyword evidence="12" id="KW-1185">Reference proteome</keyword>
<dbReference type="SMART" id="SM00387">
    <property type="entry name" value="HATPase_c"/>
    <property type="match status" value="1"/>
</dbReference>
<dbReference type="PROSITE" id="PS50110">
    <property type="entry name" value="RESPONSE_REGULATORY"/>
    <property type="match status" value="1"/>
</dbReference>
<dbReference type="CDD" id="cd00082">
    <property type="entry name" value="HisKA"/>
    <property type="match status" value="1"/>
</dbReference>
<name>A0A0B6RUH8_BURPL</name>
<evidence type="ECO:0000256" key="8">
    <source>
        <dbReference type="SAM" id="Phobius"/>
    </source>
</evidence>
<feature type="transmembrane region" description="Helical" evidence="8">
    <location>
        <begin position="98"/>
        <end position="124"/>
    </location>
</feature>
<dbReference type="InterPro" id="IPR005467">
    <property type="entry name" value="His_kinase_dom"/>
</dbReference>
<reference evidence="11 12" key="2">
    <citation type="journal article" date="2016" name="Appl. Microbiol. Biotechnol.">
        <title>Mutations improving production and secretion of extracellular lipase by Burkholderia glumae PG1.</title>
        <authorList>
            <person name="Knapp A."/>
            <person name="Voget S."/>
            <person name="Gao R."/>
            <person name="Zaburannyi N."/>
            <person name="Krysciak D."/>
            <person name="Breuer M."/>
            <person name="Hauer B."/>
            <person name="Streit W.R."/>
            <person name="Muller R."/>
            <person name="Daniel R."/>
            <person name="Jaeger K.E."/>
        </authorList>
    </citation>
    <scope>NUCLEOTIDE SEQUENCE [LARGE SCALE GENOMIC DNA]</scope>
    <source>
        <strain evidence="11 12">PG1</strain>
    </source>
</reference>
<feature type="transmembrane region" description="Helical" evidence="8">
    <location>
        <begin position="487"/>
        <end position="507"/>
    </location>
</feature>
<evidence type="ECO:0000256" key="2">
    <source>
        <dbReference type="ARBA" id="ARBA00012438"/>
    </source>
</evidence>
<feature type="transmembrane region" description="Helical" evidence="8">
    <location>
        <begin position="336"/>
        <end position="359"/>
    </location>
</feature>
<dbReference type="SUPFAM" id="SSF55874">
    <property type="entry name" value="ATPase domain of HSP90 chaperone/DNA topoisomerase II/histidine kinase"/>
    <property type="match status" value="1"/>
</dbReference>
<feature type="transmembrane region" description="Helical" evidence="8">
    <location>
        <begin position="639"/>
        <end position="660"/>
    </location>
</feature>
<feature type="compositionally biased region" description="Low complexity" evidence="7">
    <location>
        <begin position="1"/>
        <end position="23"/>
    </location>
</feature>
<gene>
    <name evidence="11" type="ORF">BGL_1c25590</name>
</gene>
<evidence type="ECO:0000259" key="10">
    <source>
        <dbReference type="PROSITE" id="PS50110"/>
    </source>
</evidence>
<accession>A0A0B6RUH8</accession>
<feature type="transmembrane region" description="Helical" evidence="8">
    <location>
        <begin position="136"/>
        <end position="160"/>
    </location>
</feature>
<keyword evidence="8" id="KW-0472">Membrane</keyword>
<feature type="transmembrane region" description="Helical" evidence="8">
    <location>
        <begin position="391"/>
        <end position="413"/>
    </location>
</feature>
<feature type="transmembrane region" description="Helical" evidence="8">
    <location>
        <begin position="209"/>
        <end position="225"/>
    </location>
</feature>
<dbReference type="HOGENOM" id="CLU_008084_1_0_4"/>
<dbReference type="Gene3D" id="3.30.565.10">
    <property type="entry name" value="Histidine kinase-like ATPase, C-terminal domain"/>
    <property type="match status" value="1"/>
</dbReference>
<dbReference type="Pfam" id="PF00072">
    <property type="entry name" value="Response_reg"/>
    <property type="match status" value="1"/>
</dbReference>
<dbReference type="Proteomes" id="UP000031838">
    <property type="component" value="Chromosome 1"/>
</dbReference>
<evidence type="ECO:0000256" key="6">
    <source>
        <dbReference type="PROSITE-ProRule" id="PRU00169"/>
    </source>
</evidence>
<feature type="region of interest" description="Disordered" evidence="7">
    <location>
        <begin position="1"/>
        <end position="33"/>
    </location>
</feature>
<reference evidence="12" key="1">
    <citation type="submission" date="2011-03" db="EMBL/GenBank/DDBJ databases">
        <authorList>
            <person name="Voget S."/>
            <person name="Streit W.R."/>
            <person name="Jaeger K.E."/>
            <person name="Daniel R."/>
        </authorList>
    </citation>
    <scope>NUCLEOTIDE SEQUENCE [LARGE SCALE GENOMIC DNA]</scope>
    <source>
        <strain evidence="12">PG1</strain>
    </source>
</reference>
<dbReference type="SUPFAM" id="SSF52172">
    <property type="entry name" value="CheY-like"/>
    <property type="match status" value="1"/>
</dbReference>
<feature type="domain" description="Response regulatory" evidence="10">
    <location>
        <begin position="953"/>
        <end position="1068"/>
    </location>
</feature>
<evidence type="ECO:0000256" key="4">
    <source>
        <dbReference type="ARBA" id="ARBA00022679"/>
    </source>
</evidence>
<dbReference type="InterPro" id="IPR036097">
    <property type="entry name" value="HisK_dim/P_sf"/>
</dbReference>
<dbReference type="Gene3D" id="3.40.50.2300">
    <property type="match status" value="1"/>
</dbReference>
<dbReference type="InterPro" id="IPR001789">
    <property type="entry name" value="Sig_transdc_resp-reg_receiver"/>
</dbReference>
<dbReference type="Pfam" id="PF02518">
    <property type="entry name" value="HATPase_c"/>
    <property type="match status" value="1"/>
</dbReference>
<dbReference type="InterPro" id="IPR036890">
    <property type="entry name" value="HATPase_C_sf"/>
</dbReference>
<dbReference type="InterPro" id="IPR004358">
    <property type="entry name" value="Sig_transdc_His_kin-like_C"/>
</dbReference>
<keyword evidence="4 11" id="KW-0808">Transferase</keyword>
<dbReference type="KEGG" id="bgp:BGL_1c25590"/>
<dbReference type="SMART" id="SM00448">
    <property type="entry name" value="REC"/>
    <property type="match status" value="1"/>
</dbReference>
<dbReference type="CDD" id="cd17546">
    <property type="entry name" value="REC_hyHK_CKI1_RcsC-like"/>
    <property type="match status" value="1"/>
</dbReference>
<feature type="transmembrane region" description="Helical" evidence="8">
    <location>
        <begin position="419"/>
        <end position="437"/>
    </location>
</feature>
<keyword evidence="8" id="KW-1133">Transmembrane helix</keyword>
<keyword evidence="8" id="KW-0812">Transmembrane</keyword>
<evidence type="ECO:0000313" key="11">
    <source>
        <dbReference type="EMBL" id="AJK47048.1"/>
    </source>
</evidence>
<evidence type="ECO:0000256" key="3">
    <source>
        <dbReference type="ARBA" id="ARBA00022553"/>
    </source>
</evidence>
<dbReference type="PROSITE" id="PS50109">
    <property type="entry name" value="HIS_KIN"/>
    <property type="match status" value="1"/>
</dbReference>
<feature type="domain" description="Histidine kinase" evidence="9">
    <location>
        <begin position="713"/>
        <end position="930"/>
    </location>
</feature>
<dbReference type="Gene3D" id="1.10.287.130">
    <property type="match status" value="1"/>
</dbReference>
<dbReference type="SUPFAM" id="SSF47384">
    <property type="entry name" value="Homodimeric domain of signal transducing histidine kinase"/>
    <property type="match status" value="1"/>
</dbReference>
<feature type="transmembrane region" description="Helical" evidence="8">
    <location>
        <begin position="596"/>
        <end position="619"/>
    </location>
</feature>
<feature type="transmembrane region" description="Helical" evidence="8">
    <location>
        <begin position="458"/>
        <end position="481"/>
    </location>
</feature>
<comment type="catalytic activity">
    <reaction evidence="1">
        <text>ATP + protein L-histidine = ADP + protein N-phospho-L-histidine.</text>
        <dbReference type="EC" id="2.7.13.3"/>
    </reaction>
</comment>
<evidence type="ECO:0000256" key="5">
    <source>
        <dbReference type="ARBA" id="ARBA00022777"/>
    </source>
</evidence>
<dbReference type="EMBL" id="CP002580">
    <property type="protein sequence ID" value="AJK47048.1"/>
    <property type="molecule type" value="Genomic_DNA"/>
</dbReference>
<dbReference type="InterPro" id="IPR003661">
    <property type="entry name" value="HisK_dim/P_dom"/>
</dbReference>
<sequence>MPPSAASEAASRAASEAPSTPHAPHAPDAPPSTQRIVKVRRDYNAWVGDETLEDYALRYTPSSFRRWSEFRVANTAIGAVSFLVLEAIGGSLVVDYGFTNAVCAIAAVSLLIWLTSLPISYYAARHGVDMDLLTRGAGFGYIGSTVTSLLYASFTFIFFALEAAIMSLALQLVFPISIGLAYVISSLVVIPIVMFGITLINRLQSWTQPLWLVLFVLPYGAVLWHQPSLLREWTTFSGFARDGHAFSAIAFGQAATVVFALIVQVGEQVDYLRFLPPLTARNRRRWWIALLAAGPGWIVPGALKMLGGAFLAFVAIQHEIDPAHAAQPTQMYLVAYHLLFDPLGLAAWALPVMTLFVLVSQLKINVTNAYAGSLAWSNFFARLTHSHPGRVVWLVFNVLIALLLVEMGVFEAIGKVLSMYANVAIAWVGALFADLVVNKPLGYSPRDIEFKRAHLYDINPVGVGAMGIATVVAMLAHGGAFGELARALSPFIALGVAFVCAPAIAIATRGRYYLARQAEPGVAGALRRCAICENEFEHDDTAYCPAYGGTICSLCCSLDSRCNDRCKPHARIAAQLDRALHRLFPRARLGATGVRLIHYASLVLATMLLLATVLYLIWSQSADSLAAPGSPAWREVANSYVKVFVALSLIGGIAAWWLVLERENRRVTQEESQRQTELLMHEIEAHRKTDAALKHARAAAEAANSAKSRYVTGLSHELRTPLNSILGYAQLLLLAQDEIAPARLNAIRTIHRSGEHLLALVDGLLDVARIEAGKLQLNVTRIALPEFLAQMTSMLRPQAVEKTLEFVVQPSGRLPATVKSDQKCLSQILTNLIGNAIRFTRAGGVTLRVGHALDTLTFEVVDTGPGIPADAMERLFLPFERGEAASRHDHGAGLGLTICRLLTHALGGSLEVESVVGHGTRFIVKVYAPAVHAAAPARTGPAEIRGYRGPRRTLLIVDDLPDQRAIVVQMLAPLGFEIAEADNGPDALRWLGTRAADAILMDISMPEMDGYETSRLIRERRISDAPIMLLSANAFADDRERAIAIGCDDYLVKPVQVPVLLDKLAALLRVTWVTASEASMETAGRVADAGDAGDAVVPLAPLPTAAVMPAALPDEAASNASDLPRHATTALAVAPSRLAAARHDAAGPPPAAQGGSAPAALPRSLHAQLKTLLDVGYVQGLIEALDAAAPHHPGFAAPLASLREHAELFQLKDFEHELDRIAPGGGD</sequence>
<dbReference type="PANTHER" id="PTHR43047">
    <property type="entry name" value="TWO-COMPONENT HISTIDINE PROTEIN KINASE"/>
    <property type="match status" value="1"/>
</dbReference>
<feature type="modified residue" description="4-aspartylphosphate" evidence="6">
    <location>
        <position position="1002"/>
    </location>
</feature>
<keyword evidence="5 11" id="KW-0418">Kinase</keyword>
<feature type="transmembrane region" description="Helical" evidence="8">
    <location>
        <begin position="172"/>
        <end position="197"/>
    </location>
</feature>
<dbReference type="SMART" id="SM00388">
    <property type="entry name" value="HisKA"/>
    <property type="match status" value="1"/>
</dbReference>
<dbReference type="GO" id="GO:0000155">
    <property type="term" value="F:phosphorelay sensor kinase activity"/>
    <property type="evidence" value="ECO:0007669"/>
    <property type="project" value="InterPro"/>
</dbReference>
<dbReference type="InterPro" id="IPR003594">
    <property type="entry name" value="HATPase_dom"/>
</dbReference>
<dbReference type="PRINTS" id="PR00344">
    <property type="entry name" value="BCTRLSENSOR"/>
</dbReference>
<feature type="transmembrane region" description="Helical" evidence="8">
    <location>
        <begin position="72"/>
        <end position="92"/>
    </location>
</feature>
<dbReference type="InterPro" id="IPR011006">
    <property type="entry name" value="CheY-like_superfamily"/>
</dbReference>
<dbReference type="Gene3D" id="1.10.4160.10">
    <property type="entry name" value="Hydantoin permease"/>
    <property type="match status" value="1"/>
</dbReference>
<organism evidence="11 12">
    <name type="scientific">Burkholderia plantarii</name>
    <dbReference type="NCBI Taxonomy" id="41899"/>
    <lineage>
        <taxon>Bacteria</taxon>
        <taxon>Pseudomonadati</taxon>
        <taxon>Pseudomonadota</taxon>
        <taxon>Betaproteobacteria</taxon>
        <taxon>Burkholderiales</taxon>
        <taxon>Burkholderiaceae</taxon>
        <taxon>Burkholderia</taxon>
    </lineage>
</organism>
<dbReference type="Pfam" id="PF00512">
    <property type="entry name" value="HisKA"/>
    <property type="match status" value="1"/>
</dbReference>
<protein>
    <recommendedName>
        <fullName evidence="2">histidine kinase</fullName>
        <ecNumber evidence="2">2.7.13.3</ecNumber>
    </recommendedName>
</protein>
<evidence type="ECO:0000313" key="12">
    <source>
        <dbReference type="Proteomes" id="UP000031838"/>
    </source>
</evidence>
<dbReference type="AlphaFoldDB" id="A0A0B6RUH8"/>
<evidence type="ECO:0000256" key="1">
    <source>
        <dbReference type="ARBA" id="ARBA00000085"/>
    </source>
</evidence>
<feature type="transmembrane region" description="Helical" evidence="8">
    <location>
        <begin position="245"/>
        <end position="265"/>
    </location>
</feature>
<dbReference type="EC" id="2.7.13.3" evidence="2"/>
<feature type="transmembrane region" description="Helical" evidence="8">
    <location>
        <begin position="286"/>
        <end position="316"/>
    </location>
</feature>